<gene>
    <name evidence="8" type="ORF">ASPSYDRAFT_45327</name>
</gene>
<dbReference type="GO" id="GO:0006351">
    <property type="term" value="P:DNA-templated transcription"/>
    <property type="evidence" value="ECO:0007669"/>
    <property type="project" value="InterPro"/>
</dbReference>
<dbReference type="VEuPathDB" id="FungiDB:ASPSYDRAFT_45327"/>
<dbReference type="EMBL" id="KV878586">
    <property type="protein sequence ID" value="OJJ58904.1"/>
    <property type="molecule type" value="Genomic_DNA"/>
</dbReference>
<dbReference type="Proteomes" id="UP000184356">
    <property type="component" value="Unassembled WGS sequence"/>
</dbReference>
<evidence type="ECO:0000313" key="8">
    <source>
        <dbReference type="EMBL" id="OJJ58904.1"/>
    </source>
</evidence>
<dbReference type="SMART" id="SM00906">
    <property type="entry name" value="Fungal_trans"/>
    <property type="match status" value="1"/>
</dbReference>
<keyword evidence="5" id="KW-0539">Nucleus</keyword>
<dbReference type="CDD" id="cd12148">
    <property type="entry name" value="fungal_TF_MHR"/>
    <property type="match status" value="1"/>
</dbReference>
<evidence type="ECO:0000256" key="5">
    <source>
        <dbReference type="ARBA" id="ARBA00023242"/>
    </source>
</evidence>
<evidence type="ECO:0000256" key="4">
    <source>
        <dbReference type="ARBA" id="ARBA00023163"/>
    </source>
</evidence>
<evidence type="ECO:0000313" key="9">
    <source>
        <dbReference type="Proteomes" id="UP000184356"/>
    </source>
</evidence>
<dbReference type="InterPro" id="IPR007219">
    <property type="entry name" value="XnlR_reg_dom"/>
</dbReference>
<reference evidence="9" key="1">
    <citation type="journal article" date="2017" name="Genome Biol.">
        <title>Comparative genomics reveals high biological diversity and specific adaptations in the industrially and medically important fungal genus Aspergillus.</title>
        <authorList>
            <person name="de Vries R.P."/>
            <person name="Riley R."/>
            <person name="Wiebenga A."/>
            <person name="Aguilar-Osorio G."/>
            <person name="Amillis S."/>
            <person name="Uchima C.A."/>
            <person name="Anderluh G."/>
            <person name="Asadollahi M."/>
            <person name="Askin M."/>
            <person name="Barry K."/>
            <person name="Battaglia E."/>
            <person name="Bayram O."/>
            <person name="Benocci T."/>
            <person name="Braus-Stromeyer S.A."/>
            <person name="Caldana C."/>
            <person name="Canovas D."/>
            <person name="Cerqueira G.C."/>
            <person name="Chen F."/>
            <person name="Chen W."/>
            <person name="Choi C."/>
            <person name="Clum A."/>
            <person name="Dos Santos R.A."/>
            <person name="Damasio A.R."/>
            <person name="Diallinas G."/>
            <person name="Emri T."/>
            <person name="Fekete E."/>
            <person name="Flipphi M."/>
            <person name="Freyberg S."/>
            <person name="Gallo A."/>
            <person name="Gournas C."/>
            <person name="Habgood R."/>
            <person name="Hainaut M."/>
            <person name="Harispe M.L."/>
            <person name="Henrissat B."/>
            <person name="Hilden K.S."/>
            <person name="Hope R."/>
            <person name="Hossain A."/>
            <person name="Karabika E."/>
            <person name="Karaffa L."/>
            <person name="Karanyi Z."/>
            <person name="Krasevec N."/>
            <person name="Kuo A."/>
            <person name="Kusch H."/>
            <person name="LaButti K."/>
            <person name="Lagendijk E.L."/>
            <person name="Lapidus A."/>
            <person name="Levasseur A."/>
            <person name="Lindquist E."/>
            <person name="Lipzen A."/>
            <person name="Logrieco A.F."/>
            <person name="MacCabe A."/>
            <person name="Maekelae M.R."/>
            <person name="Malavazi I."/>
            <person name="Melin P."/>
            <person name="Meyer V."/>
            <person name="Mielnichuk N."/>
            <person name="Miskei M."/>
            <person name="Molnar A.P."/>
            <person name="Mule G."/>
            <person name="Ngan C.Y."/>
            <person name="Orejas M."/>
            <person name="Orosz E."/>
            <person name="Ouedraogo J.P."/>
            <person name="Overkamp K.M."/>
            <person name="Park H.-S."/>
            <person name="Perrone G."/>
            <person name="Piumi F."/>
            <person name="Punt P.J."/>
            <person name="Ram A.F."/>
            <person name="Ramon A."/>
            <person name="Rauscher S."/>
            <person name="Record E."/>
            <person name="Riano-Pachon D.M."/>
            <person name="Robert V."/>
            <person name="Roehrig J."/>
            <person name="Ruller R."/>
            <person name="Salamov A."/>
            <person name="Salih N.S."/>
            <person name="Samson R.A."/>
            <person name="Sandor E."/>
            <person name="Sanguinetti M."/>
            <person name="Schuetze T."/>
            <person name="Sepcic K."/>
            <person name="Shelest E."/>
            <person name="Sherlock G."/>
            <person name="Sophianopoulou V."/>
            <person name="Squina F.M."/>
            <person name="Sun H."/>
            <person name="Susca A."/>
            <person name="Todd R.B."/>
            <person name="Tsang A."/>
            <person name="Unkles S.E."/>
            <person name="van de Wiele N."/>
            <person name="van Rossen-Uffink D."/>
            <person name="Oliveira J.V."/>
            <person name="Vesth T.C."/>
            <person name="Visser J."/>
            <person name="Yu J.-H."/>
            <person name="Zhou M."/>
            <person name="Andersen M.R."/>
            <person name="Archer D.B."/>
            <person name="Baker S.E."/>
            <person name="Benoit I."/>
            <person name="Brakhage A.A."/>
            <person name="Braus G.H."/>
            <person name="Fischer R."/>
            <person name="Frisvad J.C."/>
            <person name="Goldman G.H."/>
            <person name="Houbraken J."/>
            <person name="Oakley B."/>
            <person name="Pocsi I."/>
            <person name="Scazzocchio C."/>
            <person name="Seiboth B."/>
            <person name="vanKuyk P.A."/>
            <person name="Wortman J."/>
            <person name="Dyer P.S."/>
            <person name="Grigoriev I.V."/>
        </authorList>
    </citation>
    <scope>NUCLEOTIDE SEQUENCE [LARGE SCALE GENOMIC DNA]</scope>
    <source>
        <strain evidence="9">CBS 593.65</strain>
    </source>
</reference>
<keyword evidence="1" id="KW-0479">Metal-binding</keyword>
<dbReference type="PROSITE" id="PS50048">
    <property type="entry name" value="ZN2_CY6_FUNGAL_2"/>
    <property type="match status" value="1"/>
</dbReference>
<keyword evidence="3" id="KW-0238">DNA-binding</keyword>
<dbReference type="AlphaFoldDB" id="A0A1L9THJ2"/>
<dbReference type="InterPro" id="IPR001138">
    <property type="entry name" value="Zn2Cys6_DnaBD"/>
</dbReference>
<evidence type="ECO:0000256" key="3">
    <source>
        <dbReference type="ARBA" id="ARBA00023125"/>
    </source>
</evidence>
<dbReference type="GO" id="GO:0000981">
    <property type="term" value="F:DNA-binding transcription factor activity, RNA polymerase II-specific"/>
    <property type="evidence" value="ECO:0007669"/>
    <property type="project" value="InterPro"/>
</dbReference>
<evidence type="ECO:0000256" key="1">
    <source>
        <dbReference type="ARBA" id="ARBA00022723"/>
    </source>
</evidence>
<feature type="compositionally biased region" description="Low complexity" evidence="6">
    <location>
        <begin position="702"/>
        <end position="747"/>
    </location>
</feature>
<dbReference type="InterPro" id="IPR036864">
    <property type="entry name" value="Zn2-C6_fun-type_DNA-bd_sf"/>
</dbReference>
<protein>
    <recommendedName>
        <fullName evidence="7">Zn(2)-C6 fungal-type domain-containing protein</fullName>
    </recommendedName>
</protein>
<evidence type="ECO:0000256" key="2">
    <source>
        <dbReference type="ARBA" id="ARBA00023015"/>
    </source>
</evidence>
<dbReference type="GeneID" id="63763089"/>
<dbReference type="Gene3D" id="4.10.240.10">
    <property type="entry name" value="Zn(2)-C6 fungal-type DNA-binding domain"/>
    <property type="match status" value="1"/>
</dbReference>
<dbReference type="RefSeq" id="XP_040702710.1">
    <property type="nucleotide sequence ID" value="XM_040847016.1"/>
</dbReference>
<keyword evidence="4" id="KW-0804">Transcription</keyword>
<feature type="compositionally biased region" description="Low complexity" evidence="6">
    <location>
        <begin position="622"/>
        <end position="663"/>
    </location>
</feature>
<dbReference type="STRING" id="1036612.A0A1L9THJ2"/>
<keyword evidence="9" id="KW-1185">Reference proteome</keyword>
<feature type="region of interest" description="Disordered" evidence="6">
    <location>
        <begin position="605"/>
        <end position="678"/>
    </location>
</feature>
<feature type="domain" description="Zn(2)-C6 fungal-type" evidence="7">
    <location>
        <begin position="19"/>
        <end position="51"/>
    </location>
</feature>
<dbReference type="PANTHER" id="PTHR47425">
    <property type="entry name" value="FARB-RELATED"/>
    <property type="match status" value="1"/>
</dbReference>
<dbReference type="Pfam" id="PF00172">
    <property type="entry name" value="Zn_clus"/>
    <property type="match status" value="1"/>
</dbReference>
<feature type="compositionally biased region" description="Polar residues" evidence="6">
    <location>
        <begin position="760"/>
        <end position="776"/>
    </location>
</feature>
<dbReference type="GO" id="GO:0008270">
    <property type="term" value="F:zinc ion binding"/>
    <property type="evidence" value="ECO:0007669"/>
    <property type="project" value="InterPro"/>
</dbReference>
<dbReference type="OrthoDB" id="4161332at2759"/>
<evidence type="ECO:0000256" key="6">
    <source>
        <dbReference type="SAM" id="MobiDB-lite"/>
    </source>
</evidence>
<accession>A0A1L9THJ2</accession>
<dbReference type="SUPFAM" id="SSF57701">
    <property type="entry name" value="Zn2/Cys6 DNA-binding domain"/>
    <property type="match status" value="1"/>
</dbReference>
<sequence>MSSHPRKDPNARSRRAARACARCHSRKVRCDGSITGFPCTNCRLDGRSCTLHSGKRDKEKQMLKAVARERGLNHCPTPNTGKLRPEQTGLTFVRSQMGLRVPIQEVLDIFTKHYFLYVHPCLPVVDEAAFWRKYRSVDASAGKISTLLFQAMLFAASPFVPVETAKECGYDSLHSARDDLYRRAKRLYESGVEKDRLVISQACLLLTYYTTDAERSNNSRWLRIAIRYAKKERAHIYHHLPQTGLGPGRKKSDLKRLWWCCMIRDRIVSLGMRRPIQITPDQFDLHQLGLSFQDLEEECLHSEVYTPDTKIALCRVLASLCHLVVAVTDLIMLVYPTTQNMPFSLADRRIQLDRLEETKFALLDWELSWVANPDGKEYYIHPSLTLYTNLCAIYFQSARIALCNRICLLIGYNTYLTDETDLPRIESCRAELAIAIRSTADNVKQLLLNGVADKLPISAVAYTLLPQILLSIQTQLSTTPEDKQLHEVMLVFFTEAFRFLRSQYYMSLIFAVSWKALELCRPASPTPLQPSSDLSSSNGNQLVLNPPFFTDLTANDLYCHPNLFQLKLTEYIRLLSYVDEFMSLRRAPGVEDFIYPSPAIQPQSQSQSQLQLQMYPHSHPRSYSQGSESTSVSSSMRQRATITAASAAATATTTDSPHDTASTIYSGDGAAEEEDSTSPRWTEDYFWVYFGEKELEGESPQTTITTTTNPTTTITTISECRSDSSSSSSSSSSNSNSDTSSTKSSNTEGDKSGLGAASGGSPTCISSSTYDESGTGSEPAITVKHKGKENSSEGTRTDTFQNMLDCLPLLGE</sequence>
<keyword evidence="2" id="KW-0805">Transcription regulation</keyword>
<dbReference type="PANTHER" id="PTHR47425:SF2">
    <property type="entry name" value="FARB-RELATED"/>
    <property type="match status" value="1"/>
</dbReference>
<dbReference type="SMART" id="SM00066">
    <property type="entry name" value="GAL4"/>
    <property type="match status" value="1"/>
</dbReference>
<dbReference type="InterPro" id="IPR052761">
    <property type="entry name" value="Fungal_Detox/Toxin_TFs"/>
</dbReference>
<evidence type="ECO:0000259" key="7">
    <source>
        <dbReference type="PROSITE" id="PS50048"/>
    </source>
</evidence>
<dbReference type="PROSITE" id="PS00463">
    <property type="entry name" value="ZN2_CY6_FUNGAL_1"/>
    <property type="match status" value="1"/>
</dbReference>
<proteinExistence type="predicted"/>
<dbReference type="GO" id="GO:0003677">
    <property type="term" value="F:DNA binding"/>
    <property type="evidence" value="ECO:0007669"/>
    <property type="project" value="UniProtKB-KW"/>
</dbReference>
<dbReference type="Pfam" id="PF04082">
    <property type="entry name" value="Fungal_trans"/>
    <property type="match status" value="1"/>
</dbReference>
<feature type="region of interest" description="Disordered" evidence="6">
    <location>
        <begin position="697"/>
        <end position="799"/>
    </location>
</feature>
<organism evidence="8 9">
    <name type="scientific">Aspergillus sydowii CBS 593.65</name>
    <dbReference type="NCBI Taxonomy" id="1036612"/>
    <lineage>
        <taxon>Eukaryota</taxon>
        <taxon>Fungi</taxon>
        <taxon>Dikarya</taxon>
        <taxon>Ascomycota</taxon>
        <taxon>Pezizomycotina</taxon>
        <taxon>Eurotiomycetes</taxon>
        <taxon>Eurotiomycetidae</taxon>
        <taxon>Eurotiales</taxon>
        <taxon>Aspergillaceae</taxon>
        <taxon>Aspergillus</taxon>
        <taxon>Aspergillus subgen. Nidulantes</taxon>
    </lineage>
</organism>
<name>A0A1L9THJ2_9EURO</name>
<dbReference type="CDD" id="cd00067">
    <property type="entry name" value="GAL4"/>
    <property type="match status" value="1"/>
</dbReference>